<organism evidence="1 2">
    <name type="scientific">Punica granatum</name>
    <name type="common">Pomegranate</name>
    <dbReference type="NCBI Taxonomy" id="22663"/>
    <lineage>
        <taxon>Eukaryota</taxon>
        <taxon>Viridiplantae</taxon>
        <taxon>Streptophyta</taxon>
        <taxon>Embryophyta</taxon>
        <taxon>Tracheophyta</taxon>
        <taxon>Spermatophyta</taxon>
        <taxon>Magnoliopsida</taxon>
        <taxon>eudicotyledons</taxon>
        <taxon>Gunneridae</taxon>
        <taxon>Pentapetalae</taxon>
        <taxon>rosids</taxon>
        <taxon>malvids</taxon>
        <taxon>Myrtales</taxon>
        <taxon>Lythraceae</taxon>
        <taxon>Punica</taxon>
    </lineage>
</organism>
<gene>
    <name evidence="1" type="ORF">CRG98_018049</name>
</gene>
<dbReference type="AlphaFoldDB" id="A0A2I0K0E1"/>
<name>A0A2I0K0E1_PUNGR</name>
<reference evidence="1 2" key="1">
    <citation type="submission" date="2017-11" db="EMBL/GenBank/DDBJ databases">
        <title>De-novo sequencing of pomegranate (Punica granatum L.) genome.</title>
        <authorList>
            <person name="Akparov Z."/>
            <person name="Amiraslanov A."/>
            <person name="Hajiyeva S."/>
            <person name="Abbasov M."/>
            <person name="Kaur K."/>
            <person name="Hamwieh A."/>
            <person name="Solovyev V."/>
            <person name="Salamov A."/>
            <person name="Braich B."/>
            <person name="Kosarev P."/>
            <person name="Mahmoud A."/>
            <person name="Hajiyev E."/>
            <person name="Babayeva S."/>
            <person name="Izzatullayeva V."/>
            <person name="Mammadov A."/>
            <person name="Mammadov A."/>
            <person name="Sharifova S."/>
            <person name="Ojaghi J."/>
            <person name="Eynullazada K."/>
            <person name="Bayramov B."/>
            <person name="Abdulazimova A."/>
            <person name="Shahmuradov I."/>
        </authorList>
    </citation>
    <scope>NUCLEOTIDE SEQUENCE [LARGE SCALE GENOMIC DNA]</scope>
    <source>
        <strain evidence="2">cv. AG2017</strain>
        <tissue evidence="1">Leaf</tissue>
    </source>
</reference>
<keyword evidence="2" id="KW-1185">Reference proteome</keyword>
<comment type="caution">
    <text evidence="1">The sequence shown here is derived from an EMBL/GenBank/DDBJ whole genome shotgun (WGS) entry which is preliminary data.</text>
</comment>
<evidence type="ECO:0000313" key="1">
    <source>
        <dbReference type="EMBL" id="PKI61553.1"/>
    </source>
</evidence>
<dbReference type="PANTHER" id="PTHR36615">
    <property type="entry name" value="PROTEIN, PUTATIVE-RELATED"/>
    <property type="match status" value="1"/>
</dbReference>
<dbReference type="PANTHER" id="PTHR36615:SF7">
    <property type="entry name" value="PROTEIN, PUTATIVE-RELATED"/>
    <property type="match status" value="1"/>
</dbReference>
<proteinExistence type="predicted"/>
<dbReference type="EMBL" id="PGOL01001028">
    <property type="protein sequence ID" value="PKI61553.1"/>
    <property type="molecule type" value="Genomic_DNA"/>
</dbReference>
<dbReference type="Proteomes" id="UP000233551">
    <property type="component" value="Unassembled WGS sequence"/>
</dbReference>
<protein>
    <submittedName>
        <fullName evidence="1">Uncharacterized protein</fullName>
    </submittedName>
</protein>
<sequence>MAGERSGKINVSGGFSYGMSRRPIPKRGQVKVAIVLGLAQSFVSIFSLNLRNRCGGARLST</sequence>
<accession>A0A2I0K0E1</accession>
<evidence type="ECO:0000313" key="2">
    <source>
        <dbReference type="Proteomes" id="UP000233551"/>
    </source>
</evidence>